<evidence type="ECO:0000313" key="2">
    <source>
        <dbReference type="Proteomes" id="UP000007646"/>
    </source>
</evidence>
<dbReference type="AlphaFoldDB" id="G3TXS3"/>
<dbReference type="Proteomes" id="UP000007646">
    <property type="component" value="Unassembled WGS sequence"/>
</dbReference>
<dbReference type="OMA" id="GHEFYDE"/>
<accession>G3TXS3</accession>
<dbReference type="Ensembl" id="ENSLAFT00000034450.1">
    <property type="protein sequence ID" value="ENSLAFP00000020381.1"/>
    <property type="gene ID" value="ENSLAFG00000013094.4"/>
</dbReference>
<reference evidence="1" key="3">
    <citation type="submission" date="2025-09" db="UniProtKB">
        <authorList>
            <consortium name="Ensembl"/>
        </authorList>
    </citation>
    <scope>IDENTIFICATION</scope>
    <source>
        <strain evidence="1">Isolate ISIS603380</strain>
    </source>
</reference>
<dbReference type="HOGENOM" id="CLU_1997738_0_0_1"/>
<evidence type="ECO:0000313" key="1">
    <source>
        <dbReference type="Ensembl" id="ENSLAFP00000020381.1"/>
    </source>
</evidence>
<protein>
    <submittedName>
        <fullName evidence="1">Uncharacterized protein</fullName>
    </submittedName>
</protein>
<reference evidence="1" key="2">
    <citation type="submission" date="2025-08" db="UniProtKB">
        <authorList>
            <consortium name="Ensembl"/>
        </authorList>
    </citation>
    <scope>IDENTIFICATION</scope>
    <source>
        <strain evidence="1">Isolate ISIS603380</strain>
    </source>
</reference>
<organism evidence="1 2">
    <name type="scientific">Loxodonta africana</name>
    <name type="common">African elephant</name>
    <dbReference type="NCBI Taxonomy" id="9785"/>
    <lineage>
        <taxon>Eukaryota</taxon>
        <taxon>Metazoa</taxon>
        <taxon>Chordata</taxon>
        <taxon>Craniata</taxon>
        <taxon>Vertebrata</taxon>
        <taxon>Euteleostomi</taxon>
        <taxon>Mammalia</taxon>
        <taxon>Eutheria</taxon>
        <taxon>Afrotheria</taxon>
        <taxon>Proboscidea</taxon>
        <taxon>Elephantidae</taxon>
        <taxon>Loxodonta</taxon>
    </lineage>
</organism>
<reference evidence="1 2" key="1">
    <citation type="submission" date="2009-06" db="EMBL/GenBank/DDBJ databases">
        <title>The Genome Sequence of Loxodonta africana (African elephant).</title>
        <authorList>
            <person name="Di Palma F."/>
            <person name="Heiman D."/>
            <person name="Young S."/>
            <person name="Johnson J."/>
            <person name="Lander E.S."/>
            <person name="Lindblad-Toh K."/>
        </authorList>
    </citation>
    <scope>NUCLEOTIDE SEQUENCE [LARGE SCALE GENOMIC DNA]</scope>
    <source>
        <strain evidence="1 2">Isolate ISIS603380</strain>
    </source>
</reference>
<sequence length="125" mass="13814">ANLMDINKLLALVEDVICPQNTAGQVFGEEAKKREDPLTLTRGSIRVKEKTQCPMPEVSLAGSQKDSAYRQCLYLQLEHVEHELQLLGPHGFPQHQSHTQALRQLQILKGCLGGQLGTSGPAYPR</sequence>
<proteinExistence type="predicted"/>
<name>G3TXS3_LOXAF</name>
<dbReference type="GeneTree" id="ENSGT00940000161577"/>
<keyword evidence="2" id="KW-1185">Reference proteome</keyword>